<keyword evidence="4" id="KW-1185">Reference proteome</keyword>
<name>A0A8H5I1J5_9AGAR</name>
<reference evidence="3 4" key="1">
    <citation type="journal article" date="2020" name="ISME J.">
        <title>Uncovering the hidden diversity of litter-decomposition mechanisms in mushroom-forming fungi.</title>
        <authorList>
            <person name="Floudas D."/>
            <person name="Bentzer J."/>
            <person name="Ahren D."/>
            <person name="Johansson T."/>
            <person name="Persson P."/>
            <person name="Tunlid A."/>
        </authorList>
    </citation>
    <scope>NUCLEOTIDE SEQUENCE [LARGE SCALE GENOMIC DNA]</scope>
    <source>
        <strain evidence="3 4">CBS 406.79</strain>
    </source>
</reference>
<dbReference type="Pfam" id="PF15926">
    <property type="entry name" value="RNF220"/>
    <property type="match status" value="1"/>
</dbReference>
<evidence type="ECO:0000313" key="3">
    <source>
        <dbReference type="EMBL" id="KAF5393075.1"/>
    </source>
</evidence>
<evidence type="ECO:0000256" key="1">
    <source>
        <dbReference type="SAM" id="MobiDB-lite"/>
    </source>
</evidence>
<sequence length="489" mass="53893">MRVDKGKRKRASNIIEQEQQEQAGETSEAGSRTSSTPEAAPAAKRSRRRAETRDCPICNEPIPLRLLAKHAQLEDSRLDEVISHIGSKEPFLDLTYESYASSSITISPLESTSSTSAPTGRRSAARARRTILEKTAPVRSQSTVVSKAIQSIKRNRKNRHAKLRDMAREDDENFVSSRLRITSSRGEIVCPVCLATVQGDEDVQDAHVEACIANESQRLEEERERRAAQARREEGEAAVAVDIEGNDIDAAGYFGDVQGIGFHARNHNEQDVDDEIDIDGDDAEMFGSAQFHEGDILDLEQRSTSARTHPTLGHPHVHVDESEMEGDQPVKVLRRLIAESKPKQATVPTPQATAIPEMDKADVAIVIAKKNRNAKALVIALENKIKILRLPTGRYIFVGLQSICISVSHMPGPIQRADSVYRMLAHMLSRVDRVAEGVSVTLDDWGDFLVSNHFADPMLPPSPALESFPSAHPPLPVSKTQIKLSIAKL</sequence>
<feature type="compositionally biased region" description="Basic residues" evidence="1">
    <location>
        <begin position="1"/>
        <end position="11"/>
    </location>
</feature>
<dbReference type="GO" id="GO:0061630">
    <property type="term" value="F:ubiquitin protein ligase activity"/>
    <property type="evidence" value="ECO:0007669"/>
    <property type="project" value="TreeGrafter"/>
</dbReference>
<dbReference type="InterPro" id="IPR052443">
    <property type="entry name" value="E3_ubiq-ligase_RNF220-like"/>
</dbReference>
<dbReference type="EMBL" id="JAACJN010000003">
    <property type="protein sequence ID" value="KAF5393075.1"/>
    <property type="molecule type" value="Genomic_DNA"/>
</dbReference>
<dbReference type="GO" id="GO:0016567">
    <property type="term" value="P:protein ubiquitination"/>
    <property type="evidence" value="ECO:0007669"/>
    <property type="project" value="TreeGrafter"/>
</dbReference>
<evidence type="ECO:0000259" key="2">
    <source>
        <dbReference type="Pfam" id="PF15926"/>
    </source>
</evidence>
<feature type="region of interest" description="Disordered" evidence="1">
    <location>
        <begin position="1"/>
        <end position="54"/>
    </location>
</feature>
<dbReference type="InterPro" id="IPR031824">
    <property type="entry name" value="RNF220_mid"/>
</dbReference>
<dbReference type="PANTHER" id="PTHR13459">
    <property type="entry name" value="E3 UBIQUITIN-PROTEIN LIGASE RNF220 ISOFORM X1"/>
    <property type="match status" value="1"/>
</dbReference>
<accession>A0A8H5I1J5</accession>
<dbReference type="Proteomes" id="UP000518752">
    <property type="component" value="Unassembled WGS sequence"/>
</dbReference>
<proteinExistence type="predicted"/>
<dbReference type="PANTHER" id="PTHR13459:SF1">
    <property type="entry name" value="E3 UBIQUITIN-PROTEIN LIGASE RNF220 ISOFORM X1"/>
    <property type="match status" value="1"/>
</dbReference>
<protein>
    <recommendedName>
        <fullName evidence="2">E3 ubiquitin-protein ligase RNF220 middle domain-containing protein</fullName>
    </recommendedName>
</protein>
<dbReference type="AlphaFoldDB" id="A0A8H5I1J5"/>
<dbReference type="OrthoDB" id="6270329at2759"/>
<feature type="domain" description="E3 ubiquitin-protein ligase RNF220 middle" evidence="2">
    <location>
        <begin position="52"/>
        <end position="297"/>
    </location>
</feature>
<gene>
    <name evidence="3" type="ORF">D9757_001226</name>
</gene>
<comment type="caution">
    <text evidence="3">The sequence shown here is derived from an EMBL/GenBank/DDBJ whole genome shotgun (WGS) entry which is preliminary data.</text>
</comment>
<feature type="compositionally biased region" description="Polar residues" evidence="1">
    <location>
        <begin position="23"/>
        <end position="37"/>
    </location>
</feature>
<organism evidence="3 4">
    <name type="scientific">Collybiopsis confluens</name>
    <dbReference type="NCBI Taxonomy" id="2823264"/>
    <lineage>
        <taxon>Eukaryota</taxon>
        <taxon>Fungi</taxon>
        <taxon>Dikarya</taxon>
        <taxon>Basidiomycota</taxon>
        <taxon>Agaricomycotina</taxon>
        <taxon>Agaricomycetes</taxon>
        <taxon>Agaricomycetidae</taxon>
        <taxon>Agaricales</taxon>
        <taxon>Marasmiineae</taxon>
        <taxon>Omphalotaceae</taxon>
        <taxon>Collybiopsis</taxon>
    </lineage>
</organism>
<evidence type="ECO:0000313" key="4">
    <source>
        <dbReference type="Proteomes" id="UP000518752"/>
    </source>
</evidence>